<evidence type="ECO:0000313" key="3">
    <source>
        <dbReference type="Proteomes" id="UP001218188"/>
    </source>
</evidence>
<sequence length="472" mass="51414">MHGSSAWAVRQAGPDAIVDNDECPPPEANYVAQEEERIEQARTKPVKSGQYHDLTLEQAINLLAFLNDGQQEAWELEGEAYLMRYQQDIERSWWRTTTGATRPSRAERHPNAYPRGRNSLSTPPYPSHQQHREPITGPSRGGYSTPYHNRDNIAEPSSHNANSGAGVQNPSQPPTYLGPSPPYRFGTTTTTCTLPMVVSAAHRPSPAPVRSMTPVTSNDSLRGYLGQSPPDPSDEQPLVMDGGYPDNTTPVNSRWTTGELSNSRLASKMGDTACVSTMLAWHTTVALGPDQRQVLLHQFALFFRAVVQLFSISDLFSHIVETGGYPIACAPLEHYPYLTDNVTIFLVAAWFAQHGIVPCSPDVRALEEWARARQNITAGIENLSNEEWNKEPRSAAAAQQIAIPPWAEIQHAPTRPGMSAAPESGLSASIHAPMDEDEAPVNDMPLPPAPAPVPPPPQDPTGPTPEGPASTS</sequence>
<evidence type="ECO:0000313" key="2">
    <source>
        <dbReference type="EMBL" id="KAJ7029321.1"/>
    </source>
</evidence>
<organism evidence="2 3">
    <name type="scientific">Mycena alexandri</name>
    <dbReference type="NCBI Taxonomy" id="1745969"/>
    <lineage>
        <taxon>Eukaryota</taxon>
        <taxon>Fungi</taxon>
        <taxon>Dikarya</taxon>
        <taxon>Basidiomycota</taxon>
        <taxon>Agaricomycotina</taxon>
        <taxon>Agaricomycetes</taxon>
        <taxon>Agaricomycetidae</taxon>
        <taxon>Agaricales</taxon>
        <taxon>Marasmiineae</taxon>
        <taxon>Mycenaceae</taxon>
        <taxon>Mycena</taxon>
    </lineage>
</organism>
<feature type="compositionally biased region" description="Polar residues" evidence="1">
    <location>
        <begin position="155"/>
        <end position="170"/>
    </location>
</feature>
<feature type="region of interest" description="Disordered" evidence="1">
    <location>
        <begin position="202"/>
        <end position="256"/>
    </location>
</feature>
<reference evidence="2" key="1">
    <citation type="submission" date="2023-03" db="EMBL/GenBank/DDBJ databases">
        <title>Massive genome expansion in bonnet fungi (Mycena s.s.) driven by repeated elements and novel gene families across ecological guilds.</title>
        <authorList>
            <consortium name="Lawrence Berkeley National Laboratory"/>
            <person name="Harder C.B."/>
            <person name="Miyauchi S."/>
            <person name="Viragh M."/>
            <person name="Kuo A."/>
            <person name="Thoen E."/>
            <person name="Andreopoulos B."/>
            <person name="Lu D."/>
            <person name="Skrede I."/>
            <person name="Drula E."/>
            <person name="Henrissat B."/>
            <person name="Morin E."/>
            <person name="Kohler A."/>
            <person name="Barry K."/>
            <person name="LaButti K."/>
            <person name="Morin E."/>
            <person name="Salamov A."/>
            <person name="Lipzen A."/>
            <person name="Mereny Z."/>
            <person name="Hegedus B."/>
            <person name="Baldrian P."/>
            <person name="Stursova M."/>
            <person name="Weitz H."/>
            <person name="Taylor A."/>
            <person name="Grigoriev I.V."/>
            <person name="Nagy L.G."/>
            <person name="Martin F."/>
            <person name="Kauserud H."/>
        </authorList>
    </citation>
    <scope>NUCLEOTIDE SEQUENCE</scope>
    <source>
        <strain evidence="2">CBHHK200</strain>
    </source>
</reference>
<feature type="compositionally biased region" description="Polar residues" evidence="1">
    <location>
        <begin position="246"/>
        <end position="256"/>
    </location>
</feature>
<dbReference type="EMBL" id="JARJCM010000102">
    <property type="protein sequence ID" value="KAJ7029321.1"/>
    <property type="molecule type" value="Genomic_DNA"/>
</dbReference>
<feature type="region of interest" description="Disordered" evidence="1">
    <location>
        <begin position="96"/>
        <end position="188"/>
    </location>
</feature>
<comment type="caution">
    <text evidence="2">The sequence shown here is derived from an EMBL/GenBank/DDBJ whole genome shotgun (WGS) entry which is preliminary data.</text>
</comment>
<name>A0AAD6SLV0_9AGAR</name>
<accession>A0AAD6SLV0</accession>
<dbReference type="AlphaFoldDB" id="A0AAD6SLV0"/>
<feature type="region of interest" description="Disordered" evidence="1">
    <location>
        <begin position="412"/>
        <end position="472"/>
    </location>
</feature>
<dbReference type="Proteomes" id="UP001218188">
    <property type="component" value="Unassembled WGS sequence"/>
</dbReference>
<gene>
    <name evidence="2" type="ORF">C8F04DRAFT_1264983</name>
</gene>
<keyword evidence="3" id="KW-1185">Reference proteome</keyword>
<feature type="compositionally biased region" description="Pro residues" evidence="1">
    <location>
        <begin position="445"/>
        <end position="466"/>
    </location>
</feature>
<protein>
    <submittedName>
        <fullName evidence="2">Uncharacterized protein</fullName>
    </submittedName>
</protein>
<feature type="region of interest" description="Disordered" evidence="1">
    <location>
        <begin position="1"/>
        <end position="24"/>
    </location>
</feature>
<evidence type="ECO:0000256" key="1">
    <source>
        <dbReference type="SAM" id="MobiDB-lite"/>
    </source>
</evidence>
<proteinExistence type="predicted"/>